<evidence type="ECO:0000313" key="8">
    <source>
        <dbReference type="EMBL" id="VDM33313.1"/>
    </source>
</evidence>
<comment type="similarity">
    <text evidence="2">Belongs to the TMEM120 family.</text>
</comment>
<gene>
    <name evidence="8" type="ORF">TTAC_LOCUS8686</name>
</gene>
<name>A0A0R3X5G0_HYDTA</name>
<feature type="region of interest" description="Disordered" evidence="6">
    <location>
        <begin position="372"/>
        <end position="392"/>
    </location>
</feature>
<keyword evidence="5 7" id="KW-0472">Membrane</keyword>
<evidence type="ECO:0000256" key="2">
    <source>
        <dbReference type="ARBA" id="ARBA00009700"/>
    </source>
</evidence>
<dbReference type="PANTHER" id="PTHR21433:SF0">
    <property type="entry name" value="TRANSMEMBRANE PROTEIN 120 HOMOLOG"/>
    <property type="match status" value="1"/>
</dbReference>
<evidence type="ECO:0000256" key="5">
    <source>
        <dbReference type="ARBA" id="ARBA00023136"/>
    </source>
</evidence>
<evidence type="ECO:0000256" key="1">
    <source>
        <dbReference type="ARBA" id="ARBA00004141"/>
    </source>
</evidence>
<feature type="transmembrane region" description="Helical" evidence="7">
    <location>
        <begin position="215"/>
        <end position="233"/>
    </location>
</feature>
<evidence type="ECO:0000313" key="10">
    <source>
        <dbReference type="WBParaSite" id="TTAC_0000870101-mRNA-1"/>
    </source>
</evidence>
<reference evidence="10" key="1">
    <citation type="submission" date="2017-02" db="UniProtKB">
        <authorList>
            <consortium name="WormBaseParasite"/>
        </authorList>
    </citation>
    <scope>IDENTIFICATION</scope>
</reference>
<feature type="transmembrane region" description="Helical" evidence="7">
    <location>
        <begin position="297"/>
        <end position="321"/>
    </location>
</feature>
<dbReference type="PANTHER" id="PTHR21433">
    <property type="entry name" value="TRANSMEMBRANE PROTEIN INDUCED BY TUMOR NECROSIS FACTOR ALPHA"/>
    <property type="match status" value="1"/>
</dbReference>
<organism evidence="10">
    <name type="scientific">Hydatigena taeniaeformis</name>
    <name type="common">Feline tapeworm</name>
    <name type="synonym">Taenia taeniaeformis</name>
    <dbReference type="NCBI Taxonomy" id="6205"/>
    <lineage>
        <taxon>Eukaryota</taxon>
        <taxon>Metazoa</taxon>
        <taxon>Spiralia</taxon>
        <taxon>Lophotrochozoa</taxon>
        <taxon>Platyhelminthes</taxon>
        <taxon>Cestoda</taxon>
        <taxon>Eucestoda</taxon>
        <taxon>Cyclophyllidea</taxon>
        <taxon>Taeniidae</taxon>
        <taxon>Hydatigera</taxon>
    </lineage>
</organism>
<feature type="transmembrane region" description="Helical" evidence="7">
    <location>
        <begin position="333"/>
        <end position="354"/>
    </location>
</feature>
<dbReference type="EMBL" id="UYWX01020562">
    <property type="protein sequence ID" value="VDM33313.1"/>
    <property type="molecule type" value="Genomic_DNA"/>
</dbReference>
<dbReference type="AlphaFoldDB" id="A0A0R3X5G0"/>
<dbReference type="WBParaSite" id="TTAC_0000870101-mRNA-1">
    <property type="protein sequence ID" value="TTAC_0000870101-mRNA-1"/>
    <property type="gene ID" value="TTAC_0000870101"/>
</dbReference>
<feature type="transmembrane region" description="Helical" evidence="7">
    <location>
        <begin position="138"/>
        <end position="164"/>
    </location>
</feature>
<reference evidence="8 9" key="2">
    <citation type="submission" date="2018-11" db="EMBL/GenBank/DDBJ databases">
        <authorList>
            <consortium name="Pathogen Informatics"/>
        </authorList>
    </citation>
    <scope>NUCLEOTIDE SEQUENCE [LARGE SCALE GENOMIC DNA]</scope>
</reference>
<keyword evidence="9" id="KW-1185">Reference proteome</keyword>
<dbReference type="InterPro" id="IPR012926">
    <property type="entry name" value="TMEM120A/B"/>
</dbReference>
<dbReference type="GO" id="GO:0016020">
    <property type="term" value="C:membrane"/>
    <property type="evidence" value="ECO:0007669"/>
    <property type="project" value="UniProtKB-SubCell"/>
</dbReference>
<evidence type="ECO:0000313" key="9">
    <source>
        <dbReference type="Proteomes" id="UP000274429"/>
    </source>
</evidence>
<dbReference type="OrthoDB" id="2015098at2759"/>
<proteinExistence type="inferred from homology"/>
<sequence length="392" mass="46079">MEEMKQMVEKFESEFDAFEKRYEQCIELSEKIKADKNACKRDIKHYKMYIRMLRSKLSQLESSPSVHDQGEIAVMKNSFEDKVHVLRDMEDCLPKQNGLYLRIILGTVDVSFTSKQDKFEYKNNYENFKITVSAIISIYALFLYFFNQYSILDSIIHLLIVWYYCTLTIRERILMQNGSRIKGWWAMYHFILTAEAAVMLIWPSSRSYSEFRDQFMLYVFYILIVQCMQYYYQMGCLYKLRALGERPSMDITVVPYVVIYMAAAKARSLPVLLNAVNRMHPFMLMLDGYMSWMSSRLSFVLVFLLSAYAFQIHNAYILYHISQAPYCQEWQPAVVGLIYAFVATGNLLTTLMVVKQKLALLNPRKRGYLSKKYSTSFHSGPKGVSQDSRKEE</sequence>
<evidence type="ECO:0000256" key="3">
    <source>
        <dbReference type="ARBA" id="ARBA00022692"/>
    </source>
</evidence>
<dbReference type="Proteomes" id="UP000274429">
    <property type="component" value="Unassembled WGS sequence"/>
</dbReference>
<accession>A0A0R3X5G0</accession>
<dbReference type="STRING" id="6205.A0A0R3X5G0"/>
<evidence type="ECO:0000256" key="6">
    <source>
        <dbReference type="SAM" id="MobiDB-lite"/>
    </source>
</evidence>
<feature type="transmembrane region" description="Helical" evidence="7">
    <location>
        <begin position="253"/>
        <end position="276"/>
    </location>
</feature>
<keyword evidence="3 7" id="KW-0812">Transmembrane</keyword>
<comment type="subcellular location">
    <subcellularLocation>
        <location evidence="1">Membrane</location>
        <topology evidence="1">Multi-pass membrane protein</topology>
    </subcellularLocation>
</comment>
<keyword evidence="4 7" id="KW-1133">Transmembrane helix</keyword>
<dbReference type="Pfam" id="PF07851">
    <property type="entry name" value="TMEM120A-B"/>
    <property type="match status" value="2"/>
</dbReference>
<protein>
    <submittedName>
        <fullName evidence="10">Transmembrane protein 120 homolog</fullName>
    </submittedName>
</protein>
<evidence type="ECO:0000256" key="7">
    <source>
        <dbReference type="SAM" id="Phobius"/>
    </source>
</evidence>
<evidence type="ECO:0000256" key="4">
    <source>
        <dbReference type="ARBA" id="ARBA00022989"/>
    </source>
</evidence>
<feature type="transmembrane region" description="Helical" evidence="7">
    <location>
        <begin position="184"/>
        <end position="203"/>
    </location>
</feature>